<evidence type="ECO:0000313" key="1">
    <source>
        <dbReference type="EMBL" id="SCD20916.1"/>
    </source>
</evidence>
<reference evidence="2" key="1">
    <citation type="submission" date="2016-08" db="EMBL/GenBank/DDBJ databases">
        <authorList>
            <person name="Wibberg D."/>
        </authorList>
    </citation>
    <scope>NUCLEOTIDE SEQUENCE [LARGE SCALE GENOMIC DNA]</scope>
</reference>
<protein>
    <submittedName>
        <fullName evidence="1">Uncharacterized protein</fullName>
    </submittedName>
</protein>
<sequence length="164" mass="19449">MCMSGIILDMNKELAQKWENLSTEERESITREIELLLRYRLLENRHSSGDVVQVADEPAVPYHIPIHEQTYRKRRYKNSITPDFINDILRISEQNLRDRNASEERLQQNRQFFEQWKNELVSHTLDTEKDNRELFEMMKKASAIAEANGLTEDILEQLLAEDND</sequence>
<keyword evidence="2" id="KW-1185">Reference proteome</keyword>
<dbReference type="EMBL" id="LT605205">
    <property type="protein sequence ID" value="SCD20916.1"/>
    <property type="molecule type" value="Genomic_DNA"/>
</dbReference>
<dbReference type="Proteomes" id="UP000187464">
    <property type="component" value="Chromosome I"/>
</dbReference>
<evidence type="ECO:0000313" key="2">
    <source>
        <dbReference type="Proteomes" id="UP000187464"/>
    </source>
</evidence>
<dbReference type="AlphaFoldDB" id="A0A1R3SXC9"/>
<dbReference type="STRING" id="1642647.PSM36_2109"/>
<proteinExistence type="predicted"/>
<gene>
    <name evidence="1" type="ORF">PSM36_2109</name>
</gene>
<name>A0A1R3SXC9_9BACT</name>
<organism evidence="1 2">
    <name type="scientific">Proteiniphilum saccharofermentans</name>
    <dbReference type="NCBI Taxonomy" id="1642647"/>
    <lineage>
        <taxon>Bacteria</taxon>
        <taxon>Pseudomonadati</taxon>
        <taxon>Bacteroidota</taxon>
        <taxon>Bacteroidia</taxon>
        <taxon>Bacteroidales</taxon>
        <taxon>Dysgonomonadaceae</taxon>
        <taxon>Proteiniphilum</taxon>
    </lineage>
</organism>
<accession>A0A1R3SXC9</accession>
<dbReference type="KEGG" id="psac:PSM36_2109"/>